<evidence type="ECO:0000256" key="3">
    <source>
        <dbReference type="ARBA" id="ARBA00022833"/>
    </source>
</evidence>
<keyword evidence="4 6" id="KW-0486">Methionine biosynthesis</keyword>
<dbReference type="Pfam" id="PF00596">
    <property type="entry name" value="Aldolase_II"/>
    <property type="match status" value="1"/>
</dbReference>
<dbReference type="GO" id="GO:0008270">
    <property type="term" value="F:zinc ion binding"/>
    <property type="evidence" value="ECO:0007669"/>
    <property type="project" value="UniProtKB-UniRule"/>
</dbReference>
<dbReference type="SMART" id="SM01007">
    <property type="entry name" value="Aldolase_II"/>
    <property type="match status" value="1"/>
</dbReference>
<evidence type="ECO:0000256" key="2">
    <source>
        <dbReference type="ARBA" id="ARBA00022723"/>
    </source>
</evidence>
<comment type="similarity">
    <text evidence="6">Belongs to the aldolase class II family. MtnB subfamily.</text>
</comment>
<evidence type="ECO:0000256" key="4">
    <source>
        <dbReference type="ARBA" id="ARBA00023167"/>
    </source>
</evidence>
<name>A0A5C5V057_9BACT</name>
<comment type="pathway">
    <text evidence="6">Amino-acid biosynthesis; L-methionine biosynthesis via salvage pathway; L-methionine from S-methyl-5-thio-alpha-D-ribose 1-phosphate: step 2/6.</text>
</comment>
<keyword evidence="5 6" id="KW-0456">Lyase</keyword>
<dbReference type="InterPro" id="IPR001303">
    <property type="entry name" value="Aldolase_II/adducin_N"/>
</dbReference>
<dbReference type="PANTHER" id="PTHR10640">
    <property type="entry name" value="METHYLTHIORIBULOSE-1-PHOSPHATE DEHYDRATASE"/>
    <property type="match status" value="1"/>
</dbReference>
<organism evidence="8 9">
    <name type="scientific">Blastopirellula retiformator</name>
    <dbReference type="NCBI Taxonomy" id="2527970"/>
    <lineage>
        <taxon>Bacteria</taxon>
        <taxon>Pseudomonadati</taxon>
        <taxon>Planctomycetota</taxon>
        <taxon>Planctomycetia</taxon>
        <taxon>Pirellulales</taxon>
        <taxon>Pirellulaceae</taxon>
        <taxon>Blastopirellula</taxon>
    </lineage>
</organism>
<dbReference type="GO" id="GO:0005737">
    <property type="term" value="C:cytoplasm"/>
    <property type="evidence" value="ECO:0007669"/>
    <property type="project" value="UniProtKB-UniRule"/>
</dbReference>
<reference evidence="8 9" key="1">
    <citation type="submission" date="2019-02" db="EMBL/GenBank/DDBJ databases">
        <title>Deep-cultivation of Planctomycetes and their phenomic and genomic characterization uncovers novel biology.</title>
        <authorList>
            <person name="Wiegand S."/>
            <person name="Jogler M."/>
            <person name="Boedeker C."/>
            <person name="Pinto D."/>
            <person name="Vollmers J."/>
            <person name="Rivas-Marin E."/>
            <person name="Kohn T."/>
            <person name="Peeters S.H."/>
            <person name="Heuer A."/>
            <person name="Rast P."/>
            <person name="Oberbeckmann S."/>
            <person name="Bunk B."/>
            <person name="Jeske O."/>
            <person name="Meyerdierks A."/>
            <person name="Storesund J.E."/>
            <person name="Kallscheuer N."/>
            <person name="Luecker S."/>
            <person name="Lage O.M."/>
            <person name="Pohl T."/>
            <person name="Merkel B.J."/>
            <person name="Hornburger P."/>
            <person name="Mueller R.-W."/>
            <person name="Bruemmer F."/>
            <person name="Labrenz M."/>
            <person name="Spormann A.M."/>
            <person name="Op Den Camp H."/>
            <person name="Overmann J."/>
            <person name="Amann R."/>
            <person name="Jetten M.S.M."/>
            <person name="Mascher T."/>
            <person name="Medema M.H."/>
            <person name="Devos D.P."/>
            <person name="Kaster A.-K."/>
            <person name="Ovreas L."/>
            <person name="Rohde M."/>
            <person name="Galperin M.Y."/>
            <person name="Jogler C."/>
        </authorList>
    </citation>
    <scope>NUCLEOTIDE SEQUENCE [LARGE SCALE GENOMIC DNA]</scope>
    <source>
        <strain evidence="8 9">Enr8</strain>
    </source>
</reference>
<dbReference type="RefSeq" id="WP_146434629.1">
    <property type="nucleotide sequence ID" value="NZ_SJPF01000004.1"/>
</dbReference>
<evidence type="ECO:0000313" key="9">
    <source>
        <dbReference type="Proteomes" id="UP000318878"/>
    </source>
</evidence>
<dbReference type="HAMAP" id="MF_01677">
    <property type="entry name" value="Salvage_MtnB"/>
    <property type="match status" value="1"/>
</dbReference>
<evidence type="ECO:0000259" key="7">
    <source>
        <dbReference type="SMART" id="SM01007"/>
    </source>
</evidence>
<dbReference type="PANTHER" id="PTHR10640:SF7">
    <property type="entry name" value="METHYLTHIORIBULOSE-1-PHOSPHATE DEHYDRATASE"/>
    <property type="match status" value="1"/>
</dbReference>
<dbReference type="InterPro" id="IPR036409">
    <property type="entry name" value="Aldolase_II/adducin_N_sf"/>
</dbReference>
<comment type="function">
    <text evidence="6">Catalyzes the dehydration of methylthioribulose-1-phosphate (MTRu-1-P) into 2,3-diketo-5-methylthiopentyl-1-phosphate (DK-MTP-1-P).</text>
</comment>
<comment type="catalytic activity">
    <reaction evidence="6">
        <text>5-(methylsulfanyl)-D-ribulose 1-phosphate = 5-methylsulfanyl-2,3-dioxopentyl phosphate + H2O</text>
        <dbReference type="Rhea" id="RHEA:15549"/>
        <dbReference type="ChEBI" id="CHEBI:15377"/>
        <dbReference type="ChEBI" id="CHEBI:58548"/>
        <dbReference type="ChEBI" id="CHEBI:58828"/>
        <dbReference type="EC" id="4.2.1.109"/>
    </reaction>
</comment>
<feature type="binding site" evidence="6">
    <location>
        <position position="121"/>
    </location>
    <ligand>
        <name>Zn(2+)</name>
        <dbReference type="ChEBI" id="CHEBI:29105"/>
    </ligand>
</feature>
<proteinExistence type="inferred from homology"/>
<evidence type="ECO:0000256" key="5">
    <source>
        <dbReference type="ARBA" id="ARBA00023239"/>
    </source>
</evidence>
<gene>
    <name evidence="8" type="primary">mtnB_1</name>
    <name evidence="6" type="synonym">mtnB</name>
    <name evidence="8" type="ORF">Enr8_39400</name>
</gene>
<sequence length="242" mass="26497">MENVSLGGASLGQPHPALIGQEAEIDALRETGTYFFQRGWSVGTSSNYSAVLQQDPLQLVLTASGMDKGRLTRADFVRVNDQGKQVDVTGSATTDQPKSSAETLLHVVAAQHRSGVGAILHTHSIWGTLLSDHFFDEGGFAIEGYEMLKGLAGVKTHEHTEWVPVFDNTQDIPVLAEQVAARLADQSQPPIHGYLIRRHGLYTWGADVAEARRHIEIYEFLFETVVRRMMLCGELRSAASAV</sequence>
<keyword evidence="2 6" id="KW-0479">Metal-binding</keyword>
<feature type="binding site" evidence="6">
    <location>
        <position position="123"/>
    </location>
    <ligand>
        <name>Zn(2+)</name>
        <dbReference type="ChEBI" id="CHEBI:29105"/>
    </ligand>
</feature>
<evidence type="ECO:0000256" key="6">
    <source>
        <dbReference type="HAMAP-Rule" id="MF_01677"/>
    </source>
</evidence>
<dbReference type="InterPro" id="IPR017714">
    <property type="entry name" value="MethylthioRu-1-P_deHdtase_MtnB"/>
</dbReference>
<protein>
    <recommendedName>
        <fullName evidence="6">Methylthioribulose-1-phosphate dehydratase</fullName>
        <shortName evidence="6">MTRu-1-P dehydratase</shortName>
        <ecNumber evidence="6">4.2.1.109</ecNumber>
    </recommendedName>
</protein>
<keyword evidence="9" id="KW-1185">Reference proteome</keyword>
<keyword evidence="3 6" id="KW-0862">Zinc</keyword>
<feature type="domain" description="Class II aldolase/adducin N-terminal" evidence="7">
    <location>
        <begin position="26"/>
        <end position="226"/>
    </location>
</feature>
<dbReference type="UniPathway" id="UPA00904">
    <property type="reaction ID" value="UER00875"/>
</dbReference>
<comment type="caution">
    <text evidence="8">The sequence shown here is derived from an EMBL/GenBank/DDBJ whole genome shotgun (WGS) entry which is preliminary data.</text>
</comment>
<evidence type="ECO:0000256" key="1">
    <source>
        <dbReference type="ARBA" id="ARBA00022605"/>
    </source>
</evidence>
<accession>A0A5C5V057</accession>
<dbReference type="NCBIfam" id="TIGR03328">
    <property type="entry name" value="salvage_mtnB"/>
    <property type="match status" value="1"/>
</dbReference>
<comment type="cofactor">
    <cofactor evidence="6">
        <name>Zn(2+)</name>
        <dbReference type="ChEBI" id="CHEBI:29105"/>
    </cofactor>
    <text evidence="6">Binds 1 zinc ion per subunit.</text>
</comment>
<keyword evidence="1 6" id="KW-0028">Amino-acid biosynthesis</keyword>
<dbReference type="EMBL" id="SJPF01000004">
    <property type="protein sequence ID" value="TWT32014.1"/>
    <property type="molecule type" value="Genomic_DNA"/>
</dbReference>
<dbReference type="Gene3D" id="3.40.225.10">
    <property type="entry name" value="Class II aldolase/adducin N-terminal domain"/>
    <property type="match status" value="1"/>
</dbReference>
<dbReference type="GO" id="GO:0046570">
    <property type="term" value="F:methylthioribulose 1-phosphate dehydratase activity"/>
    <property type="evidence" value="ECO:0007669"/>
    <property type="project" value="UniProtKB-UniRule"/>
</dbReference>
<dbReference type="OrthoDB" id="9805559at2"/>
<evidence type="ECO:0000313" key="8">
    <source>
        <dbReference type="EMBL" id="TWT32014.1"/>
    </source>
</evidence>
<dbReference type="AlphaFoldDB" id="A0A5C5V057"/>
<dbReference type="SUPFAM" id="SSF53639">
    <property type="entry name" value="AraD/HMP-PK domain-like"/>
    <property type="match status" value="1"/>
</dbReference>
<dbReference type="EC" id="4.2.1.109" evidence="6"/>
<dbReference type="GO" id="GO:0019509">
    <property type="term" value="P:L-methionine salvage from methylthioadenosine"/>
    <property type="evidence" value="ECO:0007669"/>
    <property type="project" value="UniProtKB-UniRule"/>
</dbReference>
<dbReference type="Proteomes" id="UP000318878">
    <property type="component" value="Unassembled WGS sequence"/>
</dbReference>